<feature type="compositionally biased region" description="Polar residues" evidence="2">
    <location>
        <begin position="283"/>
        <end position="293"/>
    </location>
</feature>
<dbReference type="Proteomes" id="UP000054477">
    <property type="component" value="Unassembled WGS sequence"/>
</dbReference>
<evidence type="ECO:0000256" key="1">
    <source>
        <dbReference type="SAM" id="Coils"/>
    </source>
</evidence>
<feature type="region of interest" description="Disordered" evidence="2">
    <location>
        <begin position="108"/>
        <end position="327"/>
    </location>
</feature>
<dbReference type="OrthoDB" id="3070390at2759"/>
<organism evidence="3 4">
    <name type="scientific">Laccaria amethystina LaAM-08-1</name>
    <dbReference type="NCBI Taxonomy" id="1095629"/>
    <lineage>
        <taxon>Eukaryota</taxon>
        <taxon>Fungi</taxon>
        <taxon>Dikarya</taxon>
        <taxon>Basidiomycota</taxon>
        <taxon>Agaricomycotina</taxon>
        <taxon>Agaricomycetes</taxon>
        <taxon>Agaricomycetidae</taxon>
        <taxon>Agaricales</taxon>
        <taxon>Agaricineae</taxon>
        <taxon>Hydnangiaceae</taxon>
        <taxon>Laccaria</taxon>
    </lineage>
</organism>
<evidence type="ECO:0000313" key="3">
    <source>
        <dbReference type="EMBL" id="KIJ94941.1"/>
    </source>
</evidence>
<feature type="compositionally biased region" description="Polar residues" evidence="2">
    <location>
        <begin position="341"/>
        <end position="366"/>
    </location>
</feature>
<gene>
    <name evidence="3" type="ORF">K443DRAFT_683374</name>
</gene>
<reference evidence="4" key="2">
    <citation type="submission" date="2015-01" db="EMBL/GenBank/DDBJ databases">
        <title>Evolutionary Origins and Diversification of the Mycorrhizal Mutualists.</title>
        <authorList>
            <consortium name="DOE Joint Genome Institute"/>
            <consortium name="Mycorrhizal Genomics Consortium"/>
            <person name="Kohler A."/>
            <person name="Kuo A."/>
            <person name="Nagy L.G."/>
            <person name="Floudas D."/>
            <person name="Copeland A."/>
            <person name="Barry K.W."/>
            <person name="Cichocki N."/>
            <person name="Veneault-Fourrey C."/>
            <person name="LaButti K."/>
            <person name="Lindquist E.A."/>
            <person name="Lipzen A."/>
            <person name="Lundell T."/>
            <person name="Morin E."/>
            <person name="Murat C."/>
            <person name="Riley R."/>
            <person name="Ohm R."/>
            <person name="Sun H."/>
            <person name="Tunlid A."/>
            <person name="Henrissat B."/>
            <person name="Grigoriev I.V."/>
            <person name="Hibbett D.S."/>
            <person name="Martin F."/>
        </authorList>
    </citation>
    <scope>NUCLEOTIDE SEQUENCE [LARGE SCALE GENOMIC DNA]</scope>
    <source>
        <strain evidence="4">LaAM-08-1</strain>
    </source>
</reference>
<reference evidence="3 4" key="1">
    <citation type="submission" date="2014-04" db="EMBL/GenBank/DDBJ databases">
        <authorList>
            <consortium name="DOE Joint Genome Institute"/>
            <person name="Kuo A."/>
            <person name="Kohler A."/>
            <person name="Nagy L.G."/>
            <person name="Floudas D."/>
            <person name="Copeland A."/>
            <person name="Barry K.W."/>
            <person name="Cichocki N."/>
            <person name="Veneault-Fourrey C."/>
            <person name="LaButti K."/>
            <person name="Lindquist E.A."/>
            <person name="Lipzen A."/>
            <person name="Lundell T."/>
            <person name="Morin E."/>
            <person name="Murat C."/>
            <person name="Sun H."/>
            <person name="Tunlid A."/>
            <person name="Henrissat B."/>
            <person name="Grigoriev I.V."/>
            <person name="Hibbett D.S."/>
            <person name="Martin F."/>
            <person name="Nordberg H.P."/>
            <person name="Cantor M.N."/>
            <person name="Hua S.X."/>
        </authorList>
    </citation>
    <scope>NUCLEOTIDE SEQUENCE [LARGE SCALE GENOMIC DNA]</scope>
    <source>
        <strain evidence="3 4">LaAM-08-1</strain>
    </source>
</reference>
<evidence type="ECO:0000313" key="4">
    <source>
        <dbReference type="Proteomes" id="UP000054477"/>
    </source>
</evidence>
<proteinExistence type="predicted"/>
<feature type="compositionally biased region" description="Pro residues" evidence="2">
    <location>
        <begin position="165"/>
        <end position="176"/>
    </location>
</feature>
<dbReference type="HOGENOM" id="CLU_513935_0_0_1"/>
<dbReference type="STRING" id="1095629.A0A0C9XB40"/>
<keyword evidence="1" id="KW-0175">Coiled coil</keyword>
<keyword evidence="4" id="KW-1185">Reference proteome</keyword>
<accession>A0A0C9XB40</accession>
<feature type="coiled-coil region" evidence="1">
    <location>
        <begin position="466"/>
        <end position="500"/>
    </location>
</feature>
<protein>
    <submittedName>
        <fullName evidence="3">Uncharacterized protein</fullName>
    </submittedName>
</protein>
<dbReference type="AlphaFoldDB" id="A0A0C9XB40"/>
<name>A0A0C9XB40_9AGAR</name>
<feature type="compositionally biased region" description="Low complexity" evidence="2">
    <location>
        <begin position="216"/>
        <end position="238"/>
    </location>
</feature>
<dbReference type="EMBL" id="KN838773">
    <property type="protein sequence ID" value="KIJ94941.1"/>
    <property type="molecule type" value="Genomic_DNA"/>
</dbReference>
<sequence length="530" mass="57573">MPKFDQSIDLTVTIRYHGVKATAYFSKFTEESIKVVRGDIAALRMPQPKTTSFELVSHGCVEFGWDMMVAKNMIHKALIQKIDPSRPEDKQGLKEQLRELSITKISLRESPSFTGHTKPTVPQKRSSNHVKELLGEKPMSTSKVTRPGPPPFIKSEPAPQTIPTAPRPPAPLPSPPMSVVSTSQDDTGPHEDMRPAKRLKTEPKEPILRFTPSPGPGQSQSSVQQPTPSLTQVQVPSPQSTPPGLVAPLSLPSTQGSNELRIRGAGRVSQASSAVSRVVQGQERTSPPSQITPSDPPEDQPMTNSPTATIPPNPPEDDPMTDPVSTNDVLDVVPEQERTFPVTTTLPNAQENEVPTNSASTNQTTPPIEPAAERTTTLAAPTIPIATSSSLATSSPLASTSLAAITGRPPNSSDLPKIQTLSRELWDIRRKLTAEGVRESAVLDKLKLLHASYVPEPMSASSDRTLQALKTRLRKVEKDLENERHLRMKTEATLQDIRRECKAPFVVPALLDAFISISNLTTQALHPKGS</sequence>
<evidence type="ECO:0000256" key="2">
    <source>
        <dbReference type="SAM" id="MobiDB-lite"/>
    </source>
</evidence>
<feature type="region of interest" description="Disordered" evidence="2">
    <location>
        <begin position="341"/>
        <end position="369"/>
    </location>
</feature>
<feature type="compositionally biased region" description="Low complexity" evidence="2">
    <location>
        <begin position="263"/>
        <end position="282"/>
    </location>
</feature>
<feature type="compositionally biased region" description="Basic and acidic residues" evidence="2">
    <location>
        <begin position="187"/>
        <end position="207"/>
    </location>
</feature>